<evidence type="ECO:0000256" key="8">
    <source>
        <dbReference type="PIRSR" id="PIRSR633697-1"/>
    </source>
</evidence>
<dbReference type="GO" id="GO:0003723">
    <property type="term" value="F:RNA binding"/>
    <property type="evidence" value="ECO:0007669"/>
    <property type="project" value="InterPro"/>
</dbReference>
<evidence type="ECO:0000313" key="13">
    <source>
        <dbReference type="Proteomes" id="UP000053558"/>
    </source>
</evidence>
<keyword evidence="13" id="KW-1185">Reference proteome</keyword>
<protein>
    <recommendedName>
        <fullName evidence="2">ribonuclease T2</fullName>
        <ecNumber evidence="2">4.6.1.19</ecNumber>
    </recommendedName>
</protein>
<evidence type="ECO:0000256" key="4">
    <source>
        <dbReference type="ARBA" id="ARBA00022801"/>
    </source>
</evidence>
<keyword evidence="7" id="KW-0456">Lyase</keyword>
<evidence type="ECO:0000313" key="12">
    <source>
        <dbReference type="EMBL" id="EIW77960.1"/>
    </source>
</evidence>
<dbReference type="KEGG" id="cput:CONPUDRAFT_128968"/>
<dbReference type="GO" id="GO:0016787">
    <property type="term" value="F:hydrolase activity"/>
    <property type="evidence" value="ECO:0007669"/>
    <property type="project" value="UniProtKB-KW"/>
</dbReference>
<dbReference type="EC" id="4.6.1.19" evidence="2"/>
<keyword evidence="6" id="KW-0325">Glycoprotein</keyword>
<evidence type="ECO:0000256" key="7">
    <source>
        <dbReference type="ARBA" id="ARBA00023239"/>
    </source>
</evidence>
<dbReference type="Pfam" id="PF00445">
    <property type="entry name" value="Ribonuclease_T2"/>
    <property type="match status" value="1"/>
</dbReference>
<evidence type="ECO:0000256" key="9">
    <source>
        <dbReference type="RuleBase" id="RU004328"/>
    </source>
</evidence>
<feature type="active site" evidence="8">
    <location>
        <position position="138"/>
    </location>
</feature>
<feature type="compositionally biased region" description="Basic and acidic residues" evidence="10">
    <location>
        <begin position="261"/>
        <end position="272"/>
    </location>
</feature>
<dbReference type="Gene3D" id="3.90.730.10">
    <property type="entry name" value="Ribonuclease T2-like"/>
    <property type="match status" value="1"/>
</dbReference>
<dbReference type="InterPro" id="IPR033697">
    <property type="entry name" value="Ribonuclease_T2_eukaryotic"/>
</dbReference>
<dbReference type="PANTHER" id="PTHR11240">
    <property type="entry name" value="RIBONUCLEASE T2"/>
    <property type="match status" value="1"/>
</dbReference>
<evidence type="ECO:0000256" key="5">
    <source>
        <dbReference type="ARBA" id="ARBA00023157"/>
    </source>
</evidence>
<dbReference type="InterPro" id="IPR033130">
    <property type="entry name" value="RNase_T2_His_AS_2"/>
</dbReference>
<dbReference type="PANTHER" id="PTHR11240:SF22">
    <property type="entry name" value="RIBONUCLEASE T2"/>
    <property type="match status" value="1"/>
</dbReference>
<proteinExistence type="inferred from homology"/>
<comment type="similarity">
    <text evidence="1 9">Belongs to the RNase T2 family.</text>
</comment>
<feature type="active site" evidence="8">
    <location>
        <position position="80"/>
    </location>
</feature>
<dbReference type="InterPro" id="IPR001568">
    <property type="entry name" value="RNase_T2-like"/>
</dbReference>
<feature type="region of interest" description="Disordered" evidence="10">
    <location>
        <begin position="250"/>
        <end position="295"/>
    </location>
</feature>
<feature type="chain" id="PRO_5024277440" description="ribonuclease T2" evidence="11">
    <location>
        <begin position="22"/>
        <end position="295"/>
    </location>
</feature>
<dbReference type="PROSITE" id="PS00531">
    <property type="entry name" value="RNASE_T2_2"/>
    <property type="match status" value="1"/>
</dbReference>
<accession>A0A5M3MGA4</accession>
<feature type="signal peptide" evidence="11">
    <location>
        <begin position="1"/>
        <end position="21"/>
    </location>
</feature>
<evidence type="ECO:0000256" key="10">
    <source>
        <dbReference type="SAM" id="MobiDB-lite"/>
    </source>
</evidence>
<dbReference type="InterPro" id="IPR036430">
    <property type="entry name" value="RNase_T2-like_sf"/>
</dbReference>
<dbReference type="PROSITE" id="PS00530">
    <property type="entry name" value="RNASE_T2_1"/>
    <property type="match status" value="1"/>
</dbReference>
<dbReference type="SUPFAM" id="SSF55895">
    <property type="entry name" value="Ribonuclease Rh-like"/>
    <property type="match status" value="1"/>
</dbReference>
<evidence type="ECO:0000256" key="11">
    <source>
        <dbReference type="SAM" id="SignalP"/>
    </source>
</evidence>
<dbReference type="FunFam" id="3.90.730.10:FF:000004">
    <property type="entry name" value="Ribonuclease T2-like"/>
    <property type="match status" value="1"/>
</dbReference>
<comment type="caution">
    <text evidence="12">The sequence shown here is derived from an EMBL/GenBank/DDBJ whole genome shotgun (WGS) entry which is preliminary data.</text>
</comment>
<evidence type="ECO:0000256" key="6">
    <source>
        <dbReference type="ARBA" id="ARBA00023180"/>
    </source>
</evidence>
<dbReference type="OrthoDB" id="435754at2759"/>
<feature type="compositionally biased region" description="Basic residues" evidence="10">
    <location>
        <begin position="273"/>
        <end position="295"/>
    </location>
</feature>
<keyword evidence="3" id="KW-0540">Nuclease</keyword>
<dbReference type="RefSeq" id="XP_007772249.1">
    <property type="nucleotide sequence ID" value="XM_007774059.1"/>
</dbReference>
<evidence type="ECO:0000256" key="1">
    <source>
        <dbReference type="ARBA" id="ARBA00007469"/>
    </source>
</evidence>
<dbReference type="AlphaFoldDB" id="A0A5M3MGA4"/>
<dbReference type="Proteomes" id="UP000053558">
    <property type="component" value="Unassembled WGS sequence"/>
</dbReference>
<dbReference type="EMBL" id="JH711583">
    <property type="protein sequence ID" value="EIW77960.1"/>
    <property type="molecule type" value="Genomic_DNA"/>
</dbReference>
<keyword evidence="4" id="KW-0378">Hydrolase</keyword>
<dbReference type="GO" id="GO:0005576">
    <property type="term" value="C:extracellular region"/>
    <property type="evidence" value="ECO:0007669"/>
    <property type="project" value="TreeGrafter"/>
</dbReference>
<dbReference type="GO" id="GO:0006401">
    <property type="term" value="P:RNA catabolic process"/>
    <property type="evidence" value="ECO:0007669"/>
    <property type="project" value="TreeGrafter"/>
</dbReference>
<dbReference type="CDD" id="cd01061">
    <property type="entry name" value="RNase_T2_euk"/>
    <property type="match status" value="1"/>
</dbReference>
<dbReference type="GO" id="GO:0033897">
    <property type="term" value="F:ribonuclease T2 activity"/>
    <property type="evidence" value="ECO:0007669"/>
    <property type="project" value="UniProtKB-EC"/>
</dbReference>
<feature type="active site" evidence="8">
    <location>
        <position position="142"/>
    </location>
</feature>
<dbReference type="InterPro" id="IPR018188">
    <property type="entry name" value="RNase_T2_His_AS_1"/>
</dbReference>
<sequence>MLKLTSVALLSLLAPGGGALASTLTGLISSGCATDGPVSCQNTTAVSNTCCFEYPGGQILQTQFWDTDVAGSPADSWTIHGLWPDNCDGTYEEDCDPSRDYTNITDLLTSQGATSTLDYMEDYWLNDDGTAQELWAHEWATHGTCYSTLEPSCLPSGSPAGAEAVAFFETVVRVFKTLPTYTWLADAGITPDDGATYELSDVLGALESGSGGYTPAVSCDDDALSAISWYFNLQGSVIDGTFIQIDATDDSSCPSSGIKYPPKESSDSDGSSRRRRGAHRRSSHRGRGMKARSEL</sequence>
<reference evidence="13" key="1">
    <citation type="journal article" date="2012" name="Science">
        <title>The Paleozoic origin of enzymatic lignin decomposition reconstructed from 31 fungal genomes.</title>
        <authorList>
            <person name="Floudas D."/>
            <person name="Binder M."/>
            <person name="Riley R."/>
            <person name="Barry K."/>
            <person name="Blanchette R.A."/>
            <person name="Henrissat B."/>
            <person name="Martinez A.T."/>
            <person name="Otillar R."/>
            <person name="Spatafora J.W."/>
            <person name="Yadav J.S."/>
            <person name="Aerts A."/>
            <person name="Benoit I."/>
            <person name="Boyd A."/>
            <person name="Carlson A."/>
            <person name="Copeland A."/>
            <person name="Coutinho P.M."/>
            <person name="de Vries R.P."/>
            <person name="Ferreira P."/>
            <person name="Findley K."/>
            <person name="Foster B."/>
            <person name="Gaskell J."/>
            <person name="Glotzer D."/>
            <person name="Gorecki P."/>
            <person name="Heitman J."/>
            <person name="Hesse C."/>
            <person name="Hori C."/>
            <person name="Igarashi K."/>
            <person name="Jurgens J.A."/>
            <person name="Kallen N."/>
            <person name="Kersten P."/>
            <person name="Kohler A."/>
            <person name="Kuees U."/>
            <person name="Kumar T.K.A."/>
            <person name="Kuo A."/>
            <person name="LaButti K."/>
            <person name="Larrondo L.F."/>
            <person name="Lindquist E."/>
            <person name="Ling A."/>
            <person name="Lombard V."/>
            <person name="Lucas S."/>
            <person name="Lundell T."/>
            <person name="Martin R."/>
            <person name="McLaughlin D.J."/>
            <person name="Morgenstern I."/>
            <person name="Morin E."/>
            <person name="Murat C."/>
            <person name="Nagy L.G."/>
            <person name="Nolan M."/>
            <person name="Ohm R.A."/>
            <person name="Patyshakuliyeva A."/>
            <person name="Rokas A."/>
            <person name="Ruiz-Duenas F.J."/>
            <person name="Sabat G."/>
            <person name="Salamov A."/>
            <person name="Samejima M."/>
            <person name="Schmutz J."/>
            <person name="Slot J.C."/>
            <person name="St John F."/>
            <person name="Stenlid J."/>
            <person name="Sun H."/>
            <person name="Sun S."/>
            <person name="Syed K."/>
            <person name="Tsang A."/>
            <person name="Wiebenga A."/>
            <person name="Young D."/>
            <person name="Pisabarro A."/>
            <person name="Eastwood D.C."/>
            <person name="Martin F."/>
            <person name="Cullen D."/>
            <person name="Grigoriev I.V."/>
            <person name="Hibbett D.S."/>
        </authorList>
    </citation>
    <scope>NUCLEOTIDE SEQUENCE [LARGE SCALE GENOMIC DNA]</scope>
    <source>
        <strain evidence="13">RWD-64-598 SS2</strain>
    </source>
</reference>
<dbReference type="OMA" id="EDTCCFI"/>
<gene>
    <name evidence="12" type="ORF">CONPUDRAFT_128968</name>
</gene>
<evidence type="ECO:0000256" key="2">
    <source>
        <dbReference type="ARBA" id="ARBA00012571"/>
    </source>
</evidence>
<dbReference type="GeneID" id="19200164"/>
<organism evidence="12 13">
    <name type="scientific">Coniophora puteana (strain RWD-64-598)</name>
    <name type="common">Brown rot fungus</name>
    <dbReference type="NCBI Taxonomy" id="741705"/>
    <lineage>
        <taxon>Eukaryota</taxon>
        <taxon>Fungi</taxon>
        <taxon>Dikarya</taxon>
        <taxon>Basidiomycota</taxon>
        <taxon>Agaricomycotina</taxon>
        <taxon>Agaricomycetes</taxon>
        <taxon>Agaricomycetidae</taxon>
        <taxon>Boletales</taxon>
        <taxon>Coniophorineae</taxon>
        <taxon>Coniophoraceae</taxon>
        <taxon>Coniophora</taxon>
    </lineage>
</organism>
<keyword evidence="5" id="KW-1015">Disulfide bond</keyword>
<keyword evidence="11" id="KW-0732">Signal</keyword>
<dbReference type="PROSITE" id="PS51257">
    <property type="entry name" value="PROKAR_LIPOPROTEIN"/>
    <property type="match status" value="1"/>
</dbReference>
<name>A0A5M3MGA4_CONPW</name>
<evidence type="ECO:0000256" key="3">
    <source>
        <dbReference type="ARBA" id="ARBA00022722"/>
    </source>
</evidence>